<accession>A0A0G2A5J7</accession>
<feature type="region of interest" description="Head domain (RuvB-H)" evidence="9">
    <location>
        <begin position="258"/>
        <end position="340"/>
    </location>
</feature>
<gene>
    <name evidence="9" type="primary">ruvB</name>
    <name evidence="11" type="ORF">UY70_C0011G0003</name>
</gene>
<keyword evidence="5 9" id="KW-0067">ATP-binding</keyword>
<comment type="caution">
    <text evidence="9">Lacks conserved residue(s) required for the propagation of feature annotation.</text>
</comment>
<dbReference type="PATRIC" id="fig|1618674.3.peg.340"/>
<dbReference type="SUPFAM" id="SSF46785">
    <property type="entry name" value="Winged helix' DNA-binding domain"/>
    <property type="match status" value="1"/>
</dbReference>
<feature type="binding site" evidence="9">
    <location>
        <position position="69"/>
    </location>
    <ligand>
        <name>ATP</name>
        <dbReference type="ChEBI" id="CHEBI:30616"/>
    </ligand>
</feature>
<dbReference type="AlphaFoldDB" id="A0A0G2A5J7"/>
<reference evidence="11 12" key="1">
    <citation type="journal article" date="2015" name="Nature">
        <title>rRNA introns, odd ribosomes, and small enigmatic genomes across a large radiation of phyla.</title>
        <authorList>
            <person name="Brown C.T."/>
            <person name="Hug L.A."/>
            <person name="Thomas B.C."/>
            <person name="Sharon I."/>
            <person name="Castelle C.J."/>
            <person name="Singh A."/>
            <person name="Wilkins M.J."/>
            <person name="Williams K.H."/>
            <person name="Banfield J.F."/>
        </authorList>
    </citation>
    <scope>NUCLEOTIDE SEQUENCE [LARGE SCALE GENOMIC DNA]</scope>
</reference>
<dbReference type="GO" id="GO:0048476">
    <property type="term" value="C:Holliday junction resolvase complex"/>
    <property type="evidence" value="ECO:0007669"/>
    <property type="project" value="UniProtKB-UniRule"/>
</dbReference>
<dbReference type="InterPro" id="IPR004605">
    <property type="entry name" value="DNA_helicase_Holl-junc_RuvB"/>
</dbReference>
<feature type="binding site" evidence="9">
    <location>
        <position position="221"/>
    </location>
    <ligand>
        <name>ATP</name>
        <dbReference type="ChEBI" id="CHEBI:30616"/>
    </ligand>
</feature>
<dbReference type="InterPro" id="IPR003593">
    <property type="entry name" value="AAA+_ATPase"/>
</dbReference>
<feature type="region of interest" description="Small ATPAse domain (RuvB-S)" evidence="9">
    <location>
        <begin position="185"/>
        <end position="255"/>
    </location>
</feature>
<evidence type="ECO:0000313" key="11">
    <source>
        <dbReference type="EMBL" id="KKW27569.1"/>
    </source>
</evidence>
<proteinExistence type="inferred from homology"/>
<evidence type="ECO:0000256" key="4">
    <source>
        <dbReference type="ARBA" id="ARBA00022801"/>
    </source>
</evidence>
<dbReference type="PANTHER" id="PTHR42848">
    <property type="match status" value="1"/>
</dbReference>
<feature type="binding site" evidence="9">
    <location>
        <position position="24"/>
    </location>
    <ligand>
        <name>ATP</name>
        <dbReference type="ChEBI" id="CHEBI:30616"/>
    </ligand>
</feature>
<evidence type="ECO:0000256" key="6">
    <source>
        <dbReference type="ARBA" id="ARBA00023125"/>
    </source>
</evidence>
<organism evidence="11 12">
    <name type="scientific">Candidatus Kaiserbacteria bacterium GW2011_GWB1_52_6</name>
    <dbReference type="NCBI Taxonomy" id="1618674"/>
    <lineage>
        <taxon>Bacteria</taxon>
        <taxon>Candidatus Kaiseribacteriota</taxon>
    </lineage>
</organism>
<dbReference type="PANTHER" id="PTHR42848:SF1">
    <property type="entry name" value="HOLLIDAY JUNCTION BRANCH MIGRATION COMPLEX SUBUNIT RUVB"/>
    <property type="match status" value="1"/>
</dbReference>
<dbReference type="EC" id="3.6.4.-" evidence="9"/>
<feature type="domain" description="AAA+ ATPase" evidence="10">
    <location>
        <begin position="54"/>
        <end position="185"/>
    </location>
</feature>
<dbReference type="InterPro" id="IPR036388">
    <property type="entry name" value="WH-like_DNA-bd_sf"/>
</dbReference>
<dbReference type="InterPro" id="IPR008824">
    <property type="entry name" value="RuvB-like_N"/>
</dbReference>
<sequence>MKKTDDIVEAAPTPEEEKLFTSLRASDWKEFHGQENVKESLQIAIKAATKRREALEHILLYGPPGLGKTTLAHLIGKELGVNVRVTSGPALERAGDLASILTNLEPKDILFIDEIHRLNKVVEETIYPAMEDYALDIVIGKGPAAHTLRLDLPPFTIIGATTRIGLLSAPLRDRFGVVARLSFYQPKELEQILQRAATKLKVKLDANAREELSKRSRGTPRIALRLLKRVRDVAQVEGTGDITEAILVRSLSLLDVDVMGLDSSDRRLLATIIEKFAGGPVGIETVAAALSEDIGTLEEVLEPYLMQIGFLDRTPRGRTVTARGYEHVGAKKVPSQQKLI</sequence>
<dbReference type="InterPro" id="IPR041445">
    <property type="entry name" value="AAA_lid_4"/>
</dbReference>
<evidence type="ECO:0000256" key="2">
    <source>
        <dbReference type="ARBA" id="ARBA00022741"/>
    </source>
</evidence>
<feature type="binding site" evidence="9">
    <location>
        <position position="70"/>
    </location>
    <ligand>
        <name>ATP</name>
        <dbReference type="ChEBI" id="CHEBI:30616"/>
    </ligand>
</feature>
<keyword evidence="2 9" id="KW-0547">Nucleotide-binding</keyword>
<dbReference type="Pfam" id="PF05496">
    <property type="entry name" value="RuvB_N"/>
    <property type="match status" value="1"/>
</dbReference>
<keyword evidence="3 9" id="KW-0227">DNA damage</keyword>
<evidence type="ECO:0000313" key="12">
    <source>
        <dbReference type="Proteomes" id="UP000034185"/>
    </source>
</evidence>
<feature type="binding site" evidence="9">
    <location>
        <position position="23"/>
    </location>
    <ligand>
        <name>ATP</name>
        <dbReference type="ChEBI" id="CHEBI:30616"/>
    </ligand>
</feature>
<dbReference type="Proteomes" id="UP000034185">
    <property type="component" value="Unassembled WGS sequence"/>
</dbReference>
<feature type="binding site" evidence="9">
    <location>
        <position position="313"/>
    </location>
    <ligand>
        <name>DNA</name>
        <dbReference type="ChEBI" id="CHEBI:16991"/>
    </ligand>
</feature>
<dbReference type="GO" id="GO:0006281">
    <property type="term" value="P:DNA repair"/>
    <property type="evidence" value="ECO:0007669"/>
    <property type="project" value="UniProtKB-UniRule"/>
</dbReference>
<name>A0A0G2A5J7_9BACT</name>
<comment type="subcellular location">
    <subcellularLocation>
        <location evidence="9">Cytoplasm</location>
    </subcellularLocation>
</comment>
<dbReference type="Gene3D" id="1.10.8.60">
    <property type="match status" value="1"/>
</dbReference>
<dbReference type="GO" id="GO:0000400">
    <property type="term" value="F:four-way junction DNA binding"/>
    <property type="evidence" value="ECO:0007669"/>
    <property type="project" value="UniProtKB-UniRule"/>
</dbReference>
<dbReference type="Gene3D" id="3.40.50.300">
    <property type="entry name" value="P-loop containing nucleotide triphosphate hydrolases"/>
    <property type="match status" value="1"/>
</dbReference>
<dbReference type="SMART" id="SM00382">
    <property type="entry name" value="AAA"/>
    <property type="match status" value="1"/>
</dbReference>
<evidence type="ECO:0000256" key="8">
    <source>
        <dbReference type="ARBA" id="ARBA00023204"/>
    </source>
</evidence>
<dbReference type="GO" id="GO:0009378">
    <property type="term" value="F:four-way junction helicase activity"/>
    <property type="evidence" value="ECO:0007669"/>
    <property type="project" value="InterPro"/>
</dbReference>
<evidence type="ECO:0000256" key="9">
    <source>
        <dbReference type="HAMAP-Rule" id="MF_00016"/>
    </source>
</evidence>
<evidence type="ECO:0000256" key="3">
    <source>
        <dbReference type="ARBA" id="ARBA00022763"/>
    </source>
</evidence>
<dbReference type="NCBIfam" id="NF000868">
    <property type="entry name" value="PRK00080.1"/>
    <property type="match status" value="1"/>
</dbReference>
<dbReference type="InterPro" id="IPR027417">
    <property type="entry name" value="P-loop_NTPase"/>
</dbReference>
<keyword evidence="11" id="KW-0347">Helicase</keyword>
<keyword evidence="6 9" id="KW-0238">DNA-binding</keyword>
<feature type="region of interest" description="Large ATPase domain (RuvB-L)" evidence="9">
    <location>
        <begin position="4"/>
        <end position="184"/>
    </location>
</feature>
<protein>
    <recommendedName>
        <fullName evidence="9">Holliday junction branch migration complex subunit RuvB</fullName>
        <ecNumber evidence="9">3.6.4.-</ecNumber>
    </recommendedName>
</protein>
<feature type="binding site" evidence="9">
    <location>
        <position position="69"/>
    </location>
    <ligand>
        <name>Mg(2+)</name>
        <dbReference type="ChEBI" id="CHEBI:18420"/>
    </ligand>
</feature>
<feature type="binding site" evidence="9">
    <location>
        <begin position="131"/>
        <end position="133"/>
    </location>
    <ligand>
        <name>ATP</name>
        <dbReference type="ChEBI" id="CHEBI:30616"/>
    </ligand>
</feature>
<dbReference type="InterPro" id="IPR036390">
    <property type="entry name" value="WH_DNA-bd_sf"/>
</dbReference>
<dbReference type="GO" id="GO:0005524">
    <property type="term" value="F:ATP binding"/>
    <property type="evidence" value="ECO:0007669"/>
    <property type="project" value="UniProtKB-UniRule"/>
</dbReference>
<comment type="domain">
    <text evidence="9">Has 3 domains, the large (RuvB-L) and small ATPase (RuvB-S) domains and the C-terminal head (RuvB-H) domain. The head domain binds DNA, while the ATPase domains jointly bind ATP, ADP or are empty depending on the state of the subunit in the translocation cycle. During a single DNA translocation step the structure of each domain remains the same, but their relative positions change.</text>
</comment>
<dbReference type="InterPro" id="IPR008823">
    <property type="entry name" value="RuvB_wg_C"/>
</dbReference>
<evidence type="ECO:0000256" key="5">
    <source>
        <dbReference type="ARBA" id="ARBA00022840"/>
    </source>
</evidence>
<evidence type="ECO:0000256" key="1">
    <source>
        <dbReference type="ARBA" id="ARBA00022490"/>
    </source>
</evidence>
<feature type="binding site" evidence="9">
    <location>
        <position position="65"/>
    </location>
    <ligand>
        <name>ATP</name>
        <dbReference type="ChEBI" id="CHEBI:30616"/>
    </ligand>
</feature>
<comment type="catalytic activity">
    <reaction evidence="9">
        <text>ATP + H2O = ADP + phosphate + H(+)</text>
        <dbReference type="Rhea" id="RHEA:13065"/>
        <dbReference type="ChEBI" id="CHEBI:15377"/>
        <dbReference type="ChEBI" id="CHEBI:15378"/>
        <dbReference type="ChEBI" id="CHEBI:30616"/>
        <dbReference type="ChEBI" id="CHEBI:43474"/>
        <dbReference type="ChEBI" id="CHEBI:456216"/>
    </reaction>
</comment>
<feature type="binding site" evidence="9">
    <location>
        <position position="184"/>
    </location>
    <ligand>
        <name>ATP</name>
        <dbReference type="ChEBI" id="CHEBI:30616"/>
    </ligand>
</feature>
<dbReference type="GO" id="GO:0005737">
    <property type="term" value="C:cytoplasm"/>
    <property type="evidence" value="ECO:0007669"/>
    <property type="project" value="UniProtKB-SubCell"/>
</dbReference>
<evidence type="ECO:0000259" key="10">
    <source>
        <dbReference type="SMART" id="SM00382"/>
    </source>
</evidence>
<dbReference type="Gene3D" id="1.10.10.10">
    <property type="entry name" value="Winged helix-like DNA-binding domain superfamily/Winged helix DNA-binding domain"/>
    <property type="match status" value="1"/>
</dbReference>
<comment type="similarity">
    <text evidence="9">Belongs to the RuvB family.</text>
</comment>
<comment type="subunit">
    <text evidence="9">Homohexamer. Forms an RuvA(8)-RuvB(12)-Holliday junction (HJ) complex. HJ DNA is sandwiched between 2 RuvA tetramers; dsDNA enters through RuvA and exits via RuvB. An RuvB hexamer assembles on each DNA strand where it exits the tetramer. Each RuvB hexamer is contacted by two RuvA subunits (via domain III) on 2 adjacent RuvB subunits; this complex drives branch migration. In the full resolvosome a probable DNA-RuvA(4)-RuvB(12)-RuvC(2) complex forms which resolves the HJ.</text>
</comment>
<dbReference type="HAMAP" id="MF_00016">
    <property type="entry name" value="DNA_HJ_migration_RuvB"/>
    <property type="match status" value="1"/>
</dbReference>
<keyword evidence="1 9" id="KW-0963">Cytoplasm</keyword>
<keyword evidence="8 9" id="KW-0234">DNA repair</keyword>
<comment type="function">
    <text evidence="9">The RuvA-RuvB-RuvC complex processes Holliday junction (HJ) DNA during genetic recombination and DNA repair, while the RuvA-RuvB complex plays an important role in the rescue of blocked DNA replication forks via replication fork reversal (RFR). RuvA specifically binds to HJ cruciform DNA, conferring on it an open structure. The RuvB hexamer acts as an ATP-dependent pump, pulling dsDNA into and through the RuvAB complex. RuvB forms 2 homohexamers on either side of HJ DNA bound by 1 or 2 RuvA tetramers; 4 subunits per hexamer contact DNA at a time. Coordinated motions by a converter formed by DNA-disengaged RuvB subunits stimulates ATP hydrolysis and nucleotide exchange. Immobilization of the converter enables RuvB to convert the ATP-contained energy into a lever motion, pulling 2 nucleotides of DNA out of the RuvA tetramer per ATP hydrolyzed, thus driving DNA branch migration. The RuvB motors rotate together with the DNA substrate, which together with the progressing nucleotide cycle form the mechanistic basis for DNA recombination by continuous HJ branch migration. Branch migration allows RuvC to scan DNA until it finds its consensus sequence, where it cleaves and resolves cruciform DNA.</text>
</comment>
<dbReference type="SUPFAM" id="SSF52540">
    <property type="entry name" value="P-loop containing nucleoside triphosphate hydrolases"/>
    <property type="match status" value="1"/>
</dbReference>
<feature type="binding site" evidence="9">
    <location>
        <position position="68"/>
    </location>
    <ligand>
        <name>ATP</name>
        <dbReference type="ChEBI" id="CHEBI:30616"/>
    </ligand>
</feature>
<comment type="caution">
    <text evidence="11">The sequence shown here is derived from an EMBL/GenBank/DDBJ whole genome shotgun (WGS) entry which is preliminary data.</text>
</comment>
<dbReference type="NCBIfam" id="TIGR00635">
    <property type="entry name" value="ruvB"/>
    <property type="match status" value="1"/>
</dbReference>
<feature type="binding site" evidence="9">
    <location>
        <position position="174"/>
    </location>
    <ligand>
        <name>ATP</name>
        <dbReference type="ChEBI" id="CHEBI:30616"/>
    </ligand>
</feature>
<dbReference type="GO" id="GO:0016887">
    <property type="term" value="F:ATP hydrolysis activity"/>
    <property type="evidence" value="ECO:0007669"/>
    <property type="project" value="RHEA"/>
</dbReference>
<keyword evidence="4 9" id="KW-0378">Hydrolase</keyword>
<evidence type="ECO:0000256" key="7">
    <source>
        <dbReference type="ARBA" id="ARBA00023172"/>
    </source>
</evidence>
<feature type="binding site" evidence="9">
    <location>
        <position position="318"/>
    </location>
    <ligand>
        <name>DNA</name>
        <dbReference type="ChEBI" id="CHEBI:16991"/>
    </ligand>
</feature>
<dbReference type="GO" id="GO:0006310">
    <property type="term" value="P:DNA recombination"/>
    <property type="evidence" value="ECO:0007669"/>
    <property type="project" value="UniProtKB-UniRule"/>
</dbReference>
<dbReference type="Pfam" id="PF17864">
    <property type="entry name" value="AAA_lid_4"/>
    <property type="match status" value="1"/>
</dbReference>
<dbReference type="CDD" id="cd00009">
    <property type="entry name" value="AAA"/>
    <property type="match status" value="1"/>
</dbReference>
<dbReference type="Pfam" id="PF05491">
    <property type="entry name" value="WHD_RuvB"/>
    <property type="match status" value="1"/>
</dbReference>
<keyword evidence="7 9" id="KW-0233">DNA recombination</keyword>
<dbReference type="EMBL" id="LCRA01000011">
    <property type="protein sequence ID" value="KKW27569.1"/>
    <property type="molecule type" value="Genomic_DNA"/>
</dbReference>